<evidence type="ECO:0000313" key="4">
    <source>
        <dbReference type="Proteomes" id="UP000663464"/>
    </source>
</evidence>
<reference evidence="1 3" key="2">
    <citation type="submission" date="2019-02" db="EMBL/GenBank/DDBJ databases">
        <title>Genome sequencing of Clostridium botulinum clinical isolates.</title>
        <authorList>
            <person name="Brunt J."/>
            <person name="Van Vliet A.H.M."/>
            <person name="Stringer S.C."/>
            <person name="Grant K.A."/>
            <person name="Carter A.C."/>
            <person name="Peck M.W."/>
        </authorList>
    </citation>
    <scope>NUCLEOTIDE SEQUENCE [LARGE SCALE GENOMIC DNA]</scope>
    <source>
        <strain evidence="1 3">H142660711</strain>
    </source>
</reference>
<dbReference type="Proteomes" id="UP000663464">
    <property type="component" value="Chromosome"/>
</dbReference>
<dbReference type="AlphaFoldDB" id="A0A0A2HDU4"/>
<dbReference type="EMBL" id="CP069280">
    <property type="protein sequence ID" value="QRI53700.1"/>
    <property type="molecule type" value="Genomic_DNA"/>
</dbReference>
<dbReference type="Proteomes" id="UP000473887">
    <property type="component" value="Unassembled WGS sequence"/>
</dbReference>
<protein>
    <recommendedName>
        <fullName evidence="5">Ribose 5-phosphate isomerase</fullName>
    </recommendedName>
</protein>
<evidence type="ECO:0000313" key="2">
    <source>
        <dbReference type="EMBL" id="QRI53700.1"/>
    </source>
</evidence>
<proteinExistence type="predicted"/>
<accession>A0A0A2HDU4</accession>
<evidence type="ECO:0008006" key="5">
    <source>
        <dbReference type="Google" id="ProtNLM"/>
    </source>
</evidence>
<gene>
    <name evidence="1" type="ORF">EXM69_01335</name>
    <name evidence="2" type="ORF">JQS73_00770</name>
</gene>
<dbReference type="EMBL" id="SGKC01000002">
    <property type="protein sequence ID" value="NEZ90625.1"/>
    <property type="molecule type" value="Genomic_DNA"/>
</dbReference>
<organism evidence="1 3">
    <name type="scientific">Clostridium botulinum</name>
    <dbReference type="NCBI Taxonomy" id="1491"/>
    <lineage>
        <taxon>Bacteria</taxon>
        <taxon>Bacillati</taxon>
        <taxon>Bacillota</taxon>
        <taxon>Clostridia</taxon>
        <taxon>Eubacteriales</taxon>
        <taxon>Clostridiaceae</taxon>
        <taxon>Clostridium</taxon>
    </lineage>
</organism>
<evidence type="ECO:0000313" key="3">
    <source>
        <dbReference type="Proteomes" id="UP000473887"/>
    </source>
</evidence>
<dbReference type="RefSeq" id="WP_003360569.1">
    <property type="nucleotide sequence ID" value="NZ_AP025140.1"/>
</dbReference>
<reference evidence="2" key="3">
    <citation type="submission" date="2021-02" db="EMBL/GenBank/DDBJ databases">
        <authorList>
            <person name="Dover N."/>
            <person name="Barash J.R."/>
            <person name="Bell J.M."/>
            <person name="Sylvester M.D."/>
            <person name="Arnon S."/>
        </authorList>
    </citation>
    <scope>NUCLEOTIDE SEQUENCE</scope>
    <source>
        <strain evidence="2">IBCA10-7060</strain>
    </source>
</reference>
<name>A0A0A2HDU4_CLOBO</name>
<evidence type="ECO:0000313" key="1">
    <source>
        <dbReference type="EMBL" id="NEZ90625.1"/>
    </source>
</evidence>
<reference evidence="2 4" key="1">
    <citation type="journal article" date="2014" name="J. Infect. Dis.">
        <title>Molecular characterization of a novel botulinum neurotoxin type H gene.</title>
        <authorList>
            <person name="Dover N."/>
            <person name="Barash J.R."/>
            <person name="Hill K.K."/>
            <person name="Xie G."/>
            <person name="Arnon S.S."/>
        </authorList>
    </citation>
    <scope>NUCLEOTIDE SEQUENCE [LARGE SCALE GENOMIC DNA]</scope>
    <source>
        <strain evidence="2 4">IBCA10-7060</strain>
    </source>
</reference>
<sequence>MNYFTNSKYENIIKLLCKYKGLSEYEMIKIMGDNECRYLLFLLLRKYNCIEIENLKKDFNISDYEGICNNIEEAEKKLLLNKKIRDMFFEAGEILDNIK</sequence>